<dbReference type="SUPFAM" id="SSF81383">
    <property type="entry name" value="F-box domain"/>
    <property type="match status" value="1"/>
</dbReference>
<proteinExistence type="predicted"/>
<name>A0A9P0FRY5_CHRIL</name>
<dbReference type="InterPro" id="IPR036047">
    <property type="entry name" value="F-box-like_dom_sf"/>
</dbReference>
<protein>
    <recommendedName>
        <fullName evidence="1">F-box domain-containing protein</fullName>
    </recommendedName>
</protein>
<evidence type="ECO:0000313" key="3">
    <source>
        <dbReference type="Proteomes" id="UP001154114"/>
    </source>
</evidence>
<evidence type="ECO:0000313" key="2">
    <source>
        <dbReference type="EMBL" id="CAH0592499.1"/>
    </source>
</evidence>
<reference evidence="2" key="1">
    <citation type="submission" date="2021-12" db="EMBL/GenBank/DDBJ databases">
        <authorList>
            <person name="King R."/>
        </authorList>
    </citation>
    <scope>NUCLEOTIDE SEQUENCE</scope>
</reference>
<dbReference type="OrthoDB" id="7419010at2759"/>
<dbReference type="PROSITE" id="PS50181">
    <property type="entry name" value="FBOX"/>
    <property type="match status" value="1"/>
</dbReference>
<dbReference type="Proteomes" id="UP001154114">
    <property type="component" value="Chromosome 2"/>
</dbReference>
<dbReference type="AlphaFoldDB" id="A0A9P0FRY5"/>
<dbReference type="EMBL" id="LR824005">
    <property type="protein sequence ID" value="CAH0592499.1"/>
    <property type="molecule type" value="Genomic_DNA"/>
</dbReference>
<feature type="domain" description="F-box" evidence="1">
    <location>
        <begin position="1"/>
        <end position="37"/>
    </location>
</feature>
<accession>A0A9P0FRY5</accession>
<dbReference type="InterPro" id="IPR001810">
    <property type="entry name" value="F-box_dom"/>
</dbReference>
<evidence type="ECO:0000259" key="1">
    <source>
        <dbReference type="PROSITE" id="PS50181"/>
    </source>
</evidence>
<dbReference type="Gene3D" id="3.80.10.10">
    <property type="entry name" value="Ribonuclease Inhibitor"/>
    <property type="match status" value="2"/>
</dbReference>
<gene>
    <name evidence="2" type="ORF">CINC_LOCUS5690</name>
</gene>
<dbReference type="SUPFAM" id="SSF52047">
    <property type="entry name" value="RNI-like"/>
    <property type="match status" value="2"/>
</dbReference>
<keyword evidence="3" id="KW-1185">Reference proteome</keyword>
<organism evidence="2 3">
    <name type="scientific">Chrysodeixis includens</name>
    <name type="common">Soybean looper</name>
    <name type="synonym">Pseudoplusia includens</name>
    <dbReference type="NCBI Taxonomy" id="689277"/>
    <lineage>
        <taxon>Eukaryota</taxon>
        <taxon>Metazoa</taxon>
        <taxon>Ecdysozoa</taxon>
        <taxon>Arthropoda</taxon>
        <taxon>Hexapoda</taxon>
        <taxon>Insecta</taxon>
        <taxon>Pterygota</taxon>
        <taxon>Neoptera</taxon>
        <taxon>Endopterygota</taxon>
        <taxon>Lepidoptera</taxon>
        <taxon>Glossata</taxon>
        <taxon>Ditrysia</taxon>
        <taxon>Noctuoidea</taxon>
        <taxon>Noctuidae</taxon>
        <taxon>Plusiinae</taxon>
        <taxon>Chrysodeixis</taxon>
    </lineage>
</organism>
<sequence>MELLDLPEEILIMIVRKLDLITLMNVYETCTRLRNIVCVQNIIQHGHLSMNRTATVNTIMSLFFRSISSHLSTLNLSGVPDLFKTKLFAALRRLRRLKTLDITYTNLHMLDFVEIHEICPTIKNISINFAFGLPGQVTLPESAINQCQDVFEHMDNVHFVGSISNLLYSKLVLYVLQKAKLDTLKFSVAELDGVFTVITEYKNRFHLAIPLDIYDIPELNRFTVYILNWKSTSTYESVYRFPVLSAIEYHKYEFFIVYMINPIAYAVYATPVFKEFFEDNFGVTPTSVTDENRHLVGNVAIMLWNKETTTFNESFFQKLYKDLKQYFPKQYSTRSADMFTVQNNDWVCIVPEDARAAKEAREGIVYQDFKRRRIARPALKLDYNDAFETVDEVELSLIFNTHIARAVTLSYNGSYLRKLTFLNLCGQVTYHSEFFKVLFYTCKKLVTLSLEAPLTSPCSANIIKSIHMCKTIKNFRILDKRIDFTSLFAAFSQCNNLENVHVLDHRQWEHCEIPDPDAFVKACPNLYCVFVEAPLSEAAQTRLLKAFKKAKVKYDRHFIKIVVNQTSSPNVFQYNYNPFLDVFRLSAIKPTL</sequence>
<dbReference type="Pfam" id="PF12937">
    <property type="entry name" value="F-box-like"/>
    <property type="match status" value="1"/>
</dbReference>
<dbReference type="InterPro" id="IPR032675">
    <property type="entry name" value="LRR_dom_sf"/>
</dbReference>